<evidence type="ECO:0000256" key="2">
    <source>
        <dbReference type="ARBA" id="ARBA00022490"/>
    </source>
</evidence>
<dbReference type="Pfam" id="PF10237">
    <property type="entry name" value="N6-adenineMlase"/>
    <property type="match status" value="1"/>
</dbReference>
<gene>
    <name evidence="5" type="ORF">LSAA_13336</name>
</gene>
<sequence length="429" mass="49378">MSLFQNLSSTFFLEYLEFINLDQWTCNNIQLEGIIMDGLKSRPQKKKLSRNLLQMKSQFRVIPQESLLSNPTCPHGPTILFQRVHSSAPEQFFACSAFRDPKECRQNQVHSKDIVPWNGKDLPLLYCHTCSSLDSASSTSHSNHEYISPVDITLPSTFLKPLDDDKAQAQYHFQTQSAEFILNCVSSAKDTAVLCIGAPTIHEKLKIQGVKSIMLDIDHRYASFYPMLQYNMFNHYFFNKSDEEVYKEFLRDNKKCSLSIVMDPPFGGKVELLSATLTSIEKDWNHSKNKPRIFWIFPYFMENNIIEACGDLRMMGVPIEYNNHAKYSRRKQGSPVRLFTNISLKEIPLKGKLKKLYRKCNICQVVTCGMHCDLCGQCPSKNGGSYSHCSICKRCVKDSWSHCMQCNRCALPDHPCDLFIRNKKRKLND</sequence>
<comment type="subcellular location">
    <subcellularLocation>
        <location evidence="1">Cytoplasm</location>
    </subcellularLocation>
</comment>
<keyword evidence="2" id="KW-0963">Cytoplasm</keyword>
<keyword evidence="3" id="KW-0489">Methyltransferase</keyword>
<dbReference type="OrthoDB" id="431817at2759"/>
<dbReference type="AlphaFoldDB" id="A0A7R8D491"/>
<accession>A0A7R8D491</accession>
<evidence type="ECO:0000313" key="5">
    <source>
        <dbReference type="EMBL" id="CAF2992082.1"/>
    </source>
</evidence>
<evidence type="ECO:0000256" key="4">
    <source>
        <dbReference type="ARBA" id="ARBA00022679"/>
    </source>
</evidence>
<name>A0A7R8D491_LEPSM</name>
<evidence type="ECO:0000256" key="1">
    <source>
        <dbReference type="ARBA" id="ARBA00004496"/>
    </source>
</evidence>
<dbReference type="PANTHER" id="PTHR13493">
    <property type="entry name" value="ZINC FINGER CCHC DOMAIN-CONTAINING"/>
    <property type="match status" value="1"/>
</dbReference>
<keyword evidence="6" id="KW-1185">Reference proteome</keyword>
<dbReference type="InterPro" id="IPR039846">
    <property type="entry name" value="ZCCHC4"/>
</dbReference>
<dbReference type="Proteomes" id="UP000675881">
    <property type="component" value="Chromosome 7"/>
</dbReference>
<dbReference type="InterPro" id="IPR041370">
    <property type="entry name" value="Mlase_EEF1AKMT1/ZCCHC4"/>
</dbReference>
<dbReference type="EMBL" id="HG994586">
    <property type="protein sequence ID" value="CAF2992082.1"/>
    <property type="molecule type" value="Genomic_DNA"/>
</dbReference>
<evidence type="ECO:0000256" key="3">
    <source>
        <dbReference type="ARBA" id="ARBA00022603"/>
    </source>
</evidence>
<dbReference type="PROSITE" id="PS50216">
    <property type="entry name" value="DHHC"/>
    <property type="match status" value="1"/>
</dbReference>
<reference evidence="5" key="1">
    <citation type="submission" date="2021-02" db="EMBL/GenBank/DDBJ databases">
        <authorList>
            <person name="Bekaert M."/>
        </authorList>
    </citation>
    <scope>NUCLEOTIDE SEQUENCE</scope>
    <source>
        <strain evidence="5">IoA-00</strain>
    </source>
</reference>
<organism evidence="5 6">
    <name type="scientific">Lepeophtheirus salmonis</name>
    <name type="common">Salmon louse</name>
    <name type="synonym">Caligus salmonis</name>
    <dbReference type="NCBI Taxonomy" id="72036"/>
    <lineage>
        <taxon>Eukaryota</taxon>
        <taxon>Metazoa</taxon>
        <taxon>Ecdysozoa</taxon>
        <taxon>Arthropoda</taxon>
        <taxon>Crustacea</taxon>
        <taxon>Multicrustacea</taxon>
        <taxon>Hexanauplia</taxon>
        <taxon>Copepoda</taxon>
        <taxon>Siphonostomatoida</taxon>
        <taxon>Caligidae</taxon>
        <taxon>Lepeophtheirus</taxon>
    </lineage>
</organism>
<dbReference type="GO" id="GO:0008988">
    <property type="term" value="F:rRNA (adenine-N6-)-methyltransferase activity"/>
    <property type="evidence" value="ECO:0007669"/>
    <property type="project" value="InterPro"/>
</dbReference>
<proteinExistence type="predicted"/>
<dbReference type="GO" id="GO:0005730">
    <property type="term" value="C:nucleolus"/>
    <property type="evidence" value="ECO:0007669"/>
    <property type="project" value="TreeGrafter"/>
</dbReference>
<keyword evidence="4" id="KW-0808">Transferase</keyword>
<protein>
    <submittedName>
        <fullName evidence="5">(salmon louse) hypothetical protein</fullName>
    </submittedName>
</protein>
<dbReference type="PANTHER" id="PTHR13493:SF3">
    <property type="entry name" value="RRNA N6-ADENOSINE-METHYLTRANSFERASE ZCCHC4"/>
    <property type="match status" value="1"/>
</dbReference>
<evidence type="ECO:0000313" key="6">
    <source>
        <dbReference type="Proteomes" id="UP000675881"/>
    </source>
</evidence>
<dbReference type="GO" id="GO:0005737">
    <property type="term" value="C:cytoplasm"/>
    <property type="evidence" value="ECO:0007669"/>
    <property type="project" value="UniProtKB-SubCell"/>
</dbReference>